<dbReference type="OrthoDB" id="51594at2157"/>
<feature type="transmembrane region" description="Helical" evidence="1">
    <location>
        <begin position="138"/>
        <end position="155"/>
    </location>
</feature>
<dbReference type="AlphaFoldDB" id="B6YUQ6"/>
<dbReference type="Proteomes" id="UP000002727">
    <property type="component" value="Chromosome"/>
</dbReference>
<dbReference type="KEGG" id="ton:TON_0605"/>
<keyword evidence="1" id="KW-0812">Transmembrane</keyword>
<dbReference type="GeneID" id="7016903"/>
<feature type="transmembrane region" description="Helical" evidence="1">
    <location>
        <begin position="17"/>
        <end position="38"/>
    </location>
</feature>
<dbReference type="RefSeq" id="WP_012571564.1">
    <property type="nucleotide sequence ID" value="NC_011529.1"/>
</dbReference>
<dbReference type="InterPro" id="IPR012429">
    <property type="entry name" value="HGSNAT_cat"/>
</dbReference>
<feature type="transmembrane region" description="Helical" evidence="1">
    <location>
        <begin position="89"/>
        <end position="106"/>
    </location>
</feature>
<evidence type="ECO:0000313" key="4">
    <source>
        <dbReference type="Proteomes" id="UP000002727"/>
    </source>
</evidence>
<dbReference type="Pfam" id="PF07786">
    <property type="entry name" value="HGSNAT_cat"/>
    <property type="match status" value="1"/>
</dbReference>
<dbReference type="eggNOG" id="arCOG04370">
    <property type="taxonomic scope" value="Archaea"/>
</dbReference>
<feature type="transmembrane region" description="Helical" evidence="1">
    <location>
        <begin position="224"/>
        <end position="245"/>
    </location>
</feature>
<keyword evidence="1" id="KW-0472">Membrane</keyword>
<keyword evidence="1" id="KW-1133">Transmembrane helix</keyword>
<feature type="transmembrane region" description="Helical" evidence="1">
    <location>
        <begin position="112"/>
        <end position="131"/>
    </location>
</feature>
<feature type="transmembrane region" description="Helical" evidence="1">
    <location>
        <begin position="50"/>
        <end position="69"/>
    </location>
</feature>
<organism evidence="3 4">
    <name type="scientific">Thermococcus onnurineus (strain NA1)</name>
    <dbReference type="NCBI Taxonomy" id="523850"/>
    <lineage>
        <taxon>Archaea</taxon>
        <taxon>Methanobacteriati</taxon>
        <taxon>Methanobacteriota</taxon>
        <taxon>Thermococci</taxon>
        <taxon>Thermococcales</taxon>
        <taxon>Thermococcaceae</taxon>
        <taxon>Thermococcus</taxon>
    </lineage>
</organism>
<keyword evidence="4" id="KW-1185">Reference proteome</keyword>
<dbReference type="PATRIC" id="fig|523850.10.peg.605"/>
<feature type="domain" description="Heparan-alpha-glucosaminide N-acetyltransferase catalytic" evidence="2">
    <location>
        <begin position="11"/>
        <end position="232"/>
    </location>
</feature>
<sequence>MLGAEVYSRGRFWEVDFLRGIGITMMVLSNFVTDLQLFLNYSGHPFFWKAFAYATASIFVFVSGLSFWISYSRTIKKNPRPYAKYFRRFLKLFGLGMLITVVTYLFLDGMTIYFGILHFLGVATLLAIPFYRFGKLNLLWAAFFIFGSLWVRNLIGPAWLLPLGITFKGFSSPDYFPVFPWFGVYLLGLTAGSVFYPEGMRKKELRIPANPLVLALCVAGRHTLGIYLVHQPLLVGLLMLIYGPLPGISL</sequence>
<evidence type="ECO:0000313" key="3">
    <source>
        <dbReference type="EMBL" id="ACJ16092.1"/>
    </source>
</evidence>
<dbReference type="EMBL" id="CP000855">
    <property type="protein sequence ID" value="ACJ16092.1"/>
    <property type="molecule type" value="Genomic_DNA"/>
</dbReference>
<protein>
    <recommendedName>
        <fullName evidence="2">Heparan-alpha-glucosaminide N-acetyltransferase catalytic domain-containing protein</fullName>
    </recommendedName>
</protein>
<accession>B6YUQ6</accession>
<evidence type="ECO:0000256" key="1">
    <source>
        <dbReference type="SAM" id="Phobius"/>
    </source>
</evidence>
<gene>
    <name evidence="3" type="ordered locus">TON_0605</name>
</gene>
<feature type="transmembrane region" description="Helical" evidence="1">
    <location>
        <begin position="175"/>
        <end position="196"/>
    </location>
</feature>
<reference evidence="3 4" key="1">
    <citation type="journal article" date="2008" name="J. Bacteriol.">
        <title>The complete genome sequence of Thermococcus onnurineus NA1 reveals a mixed heterotrophic and carboxydotrophic metabolism.</title>
        <authorList>
            <person name="Lee H.S."/>
            <person name="Kang S.G."/>
            <person name="Bae S.S."/>
            <person name="Lim J.K."/>
            <person name="Cho Y."/>
            <person name="Kim Y.J."/>
            <person name="Jeon J.H."/>
            <person name="Cha S.S."/>
            <person name="Kwon K.K."/>
            <person name="Kim H.T."/>
            <person name="Park C.J."/>
            <person name="Lee H.W."/>
            <person name="Kim S.I."/>
            <person name="Chun J."/>
            <person name="Colwell R.R."/>
            <person name="Kim S.J."/>
            <person name="Lee J.H."/>
        </authorList>
    </citation>
    <scope>NUCLEOTIDE SEQUENCE [LARGE SCALE GENOMIC DNA]</scope>
    <source>
        <strain evidence="3 4">NA1</strain>
    </source>
</reference>
<proteinExistence type="predicted"/>
<evidence type="ECO:0000259" key="2">
    <source>
        <dbReference type="Pfam" id="PF07786"/>
    </source>
</evidence>
<dbReference type="HOGENOM" id="CLU_067755_0_1_2"/>
<name>B6YUQ6_THEON</name>
<dbReference type="STRING" id="523850.TON_0605"/>